<dbReference type="EMBL" id="JQIM01000008">
    <property type="protein sequence ID" value="KGX16079.1"/>
    <property type="molecule type" value="Genomic_DNA"/>
</dbReference>
<accession>A0A095GEE3</accession>
<gene>
    <name evidence="2" type="ORF">Y036_5640</name>
</gene>
<evidence type="ECO:0000313" key="2">
    <source>
        <dbReference type="EMBL" id="KGX16079.1"/>
    </source>
</evidence>
<feature type="compositionally biased region" description="Basic and acidic residues" evidence="1">
    <location>
        <begin position="11"/>
        <end position="20"/>
    </location>
</feature>
<evidence type="ECO:0000256" key="1">
    <source>
        <dbReference type="SAM" id="MobiDB-lite"/>
    </source>
</evidence>
<reference evidence="2 3" key="1">
    <citation type="submission" date="2014-08" db="EMBL/GenBank/DDBJ databases">
        <authorList>
            <person name="Bunnell A."/>
            <person name="Chain P.S."/>
            <person name="Chertkov O."/>
            <person name="Currie B.J."/>
            <person name="Daligault H.E."/>
            <person name="Davenport K.W."/>
            <person name="Davis C."/>
            <person name="Gleasner C.D."/>
            <person name="Johnson S.L."/>
            <person name="Kaestli M."/>
            <person name="Koren S."/>
            <person name="Kunde Y.A."/>
            <person name="Mayo M."/>
            <person name="McMurry K.K."/>
            <person name="Price E.P."/>
            <person name="Reitenga K.G."/>
            <person name="Robison R."/>
            <person name="Rosovitz M.J."/>
            <person name="Sarovich D.S."/>
            <person name="Teshima H."/>
        </authorList>
    </citation>
    <scope>NUCLEOTIDE SEQUENCE [LARGE SCALE GENOMIC DNA]</scope>
    <source>
        <strain evidence="2 3">MSHR44</strain>
    </source>
</reference>
<evidence type="ECO:0000313" key="3">
    <source>
        <dbReference type="Proteomes" id="UP000030475"/>
    </source>
</evidence>
<feature type="region of interest" description="Disordered" evidence="1">
    <location>
        <begin position="1"/>
        <end position="25"/>
    </location>
</feature>
<name>A0A095GEE3_BURPE</name>
<organism evidence="2 3">
    <name type="scientific">Burkholderia pseudomallei</name>
    <name type="common">Pseudomonas pseudomallei</name>
    <dbReference type="NCBI Taxonomy" id="28450"/>
    <lineage>
        <taxon>Bacteria</taxon>
        <taxon>Pseudomonadati</taxon>
        <taxon>Pseudomonadota</taxon>
        <taxon>Betaproteobacteria</taxon>
        <taxon>Burkholderiales</taxon>
        <taxon>Burkholderiaceae</taxon>
        <taxon>Burkholderia</taxon>
        <taxon>pseudomallei group</taxon>
    </lineage>
</organism>
<sequence>MGSLIGGGARADARSGEAPRRASHGKPRVNLRCFAGIVLDDSAVRLRIVAGKTVRPTLIEYRIDILEV</sequence>
<protein>
    <submittedName>
        <fullName evidence="2">Uncharacterized protein</fullName>
    </submittedName>
</protein>
<dbReference type="Proteomes" id="UP000030475">
    <property type="component" value="Unassembled WGS sequence"/>
</dbReference>
<dbReference type="KEGG" id="but:X994_5193"/>
<dbReference type="AlphaFoldDB" id="A0A095GEE3"/>
<proteinExistence type="predicted"/>
<comment type="caution">
    <text evidence="2">The sequence shown here is derived from an EMBL/GenBank/DDBJ whole genome shotgun (WGS) entry which is preliminary data.</text>
</comment>